<proteinExistence type="predicted"/>
<dbReference type="AlphaFoldDB" id="A0A811NR85"/>
<dbReference type="PANTHER" id="PTHR47718">
    <property type="entry name" value="OS01G0519700 PROTEIN"/>
    <property type="match status" value="1"/>
</dbReference>
<organism evidence="2 3">
    <name type="scientific">Miscanthus lutarioriparius</name>
    <dbReference type="NCBI Taxonomy" id="422564"/>
    <lineage>
        <taxon>Eukaryota</taxon>
        <taxon>Viridiplantae</taxon>
        <taxon>Streptophyta</taxon>
        <taxon>Embryophyta</taxon>
        <taxon>Tracheophyta</taxon>
        <taxon>Spermatophyta</taxon>
        <taxon>Magnoliopsida</taxon>
        <taxon>Liliopsida</taxon>
        <taxon>Poales</taxon>
        <taxon>Poaceae</taxon>
        <taxon>PACMAD clade</taxon>
        <taxon>Panicoideae</taxon>
        <taxon>Andropogonodae</taxon>
        <taxon>Andropogoneae</taxon>
        <taxon>Saccharinae</taxon>
        <taxon>Miscanthus</taxon>
    </lineage>
</organism>
<gene>
    <name evidence="2" type="ORF">NCGR_LOCUS18479</name>
</gene>
<sequence length="182" mass="21046">METVAAGGAQTVISYQIECRRRDPDFFFDYKTNQKGHLKGLLWCDSQCWLDYVAFGDVIVFDSTYKMNRYNLPLDPFVGVNHHGSIVLFACGIISQKTIESYVWILSTFSGAMVQKHPVSVIIDGDLAVQRTIELVWPNSSHRVCIWHIEQNIVRNLHNDGVKDDFRYFLYECCSIEEIERK</sequence>
<dbReference type="PANTHER" id="PTHR47718:SF13">
    <property type="entry name" value="OS09G0290500 PROTEIN"/>
    <property type="match status" value="1"/>
</dbReference>
<dbReference type="Pfam" id="PF10551">
    <property type="entry name" value="MULE"/>
    <property type="match status" value="1"/>
</dbReference>
<protein>
    <recommendedName>
        <fullName evidence="1">MULE transposase domain-containing protein</fullName>
    </recommendedName>
</protein>
<dbReference type="EMBL" id="CAJGYO010000004">
    <property type="protein sequence ID" value="CAD6226740.1"/>
    <property type="molecule type" value="Genomic_DNA"/>
</dbReference>
<evidence type="ECO:0000313" key="3">
    <source>
        <dbReference type="Proteomes" id="UP000604825"/>
    </source>
</evidence>
<comment type="caution">
    <text evidence="2">The sequence shown here is derived from an EMBL/GenBank/DDBJ whole genome shotgun (WGS) entry which is preliminary data.</text>
</comment>
<keyword evidence="3" id="KW-1185">Reference proteome</keyword>
<evidence type="ECO:0000259" key="1">
    <source>
        <dbReference type="Pfam" id="PF10551"/>
    </source>
</evidence>
<accession>A0A811NR85</accession>
<feature type="domain" description="MULE transposase" evidence="1">
    <location>
        <begin position="58"/>
        <end position="152"/>
    </location>
</feature>
<dbReference type="OrthoDB" id="685380at2759"/>
<evidence type="ECO:0000313" key="2">
    <source>
        <dbReference type="EMBL" id="CAD6226740.1"/>
    </source>
</evidence>
<reference evidence="2" key="1">
    <citation type="submission" date="2020-10" db="EMBL/GenBank/DDBJ databases">
        <authorList>
            <person name="Han B."/>
            <person name="Lu T."/>
            <person name="Zhao Q."/>
            <person name="Huang X."/>
            <person name="Zhao Y."/>
        </authorList>
    </citation>
    <scope>NUCLEOTIDE SEQUENCE</scope>
</reference>
<dbReference type="Proteomes" id="UP000604825">
    <property type="component" value="Unassembled WGS sequence"/>
</dbReference>
<dbReference type="InterPro" id="IPR018289">
    <property type="entry name" value="MULE_transposase_dom"/>
</dbReference>
<name>A0A811NR85_9POAL</name>